<dbReference type="AlphaFoldDB" id="A0A3A4QUH5"/>
<dbReference type="InterPro" id="IPR013976">
    <property type="entry name" value="HDOD"/>
</dbReference>
<proteinExistence type="predicted"/>
<protein>
    <submittedName>
        <fullName evidence="2">HDOD domain-containing protein</fullName>
    </submittedName>
</protein>
<dbReference type="InterPro" id="IPR052340">
    <property type="entry name" value="RNase_Y/CdgJ"/>
</dbReference>
<dbReference type="InterPro" id="IPR006675">
    <property type="entry name" value="HDIG_dom"/>
</dbReference>
<feature type="domain" description="HDOD" evidence="1">
    <location>
        <begin position="16"/>
        <end position="212"/>
    </location>
</feature>
<dbReference type="SUPFAM" id="SSF109604">
    <property type="entry name" value="HD-domain/PDEase-like"/>
    <property type="match status" value="1"/>
</dbReference>
<accession>A0A3A4QUH5</accession>
<organism evidence="2 3">
    <name type="scientific">Candidatus Auribacter fodinae</name>
    <dbReference type="NCBI Taxonomy" id="2093366"/>
    <lineage>
        <taxon>Bacteria</taxon>
        <taxon>Pseudomonadati</taxon>
        <taxon>Candidatus Auribacterota</taxon>
        <taxon>Candidatus Auribacteria</taxon>
        <taxon>Candidatus Auribacterales</taxon>
        <taxon>Candidatus Auribacteraceae</taxon>
        <taxon>Candidatus Auribacter</taxon>
    </lineage>
</organism>
<dbReference type="Proteomes" id="UP000266426">
    <property type="component" value="Unassembled WGS sequence"/>
</dbReference>
<dbReference type="CDD" id="cd00077">
    <property type="entry name" value="HDc"/>
    <property type="match status" value="1"/>
</dbReference>
<comment type="caution">
    <text evidence="2">The sequence shown here is derived from an EMBL/GenBank/DDBJ whole genome shotgun (WGS) entry which is preliminary data.</text>
</comment>
<sequence>MDKHEIQYAIMNVEEFPTLPVIITKVIAVCENEESSAEDLAKVISFDQSITSRIIKLANSAYFGYLRKVNTLTKAVTILGFETIKSLSISASVFDTFKKIKSNYYFDRCQFWIHSIGVGVISKMIARKLNYNDIEVAFLNGLLHDIGKLFFESYYVTQYESVMKEVTVNRLFVKEAEEMVFGVMHSEVGGWLANRWKFHPELVYPIQYHHHLDKCPEEYLTLGCIVQLADRICREHHIGSGGDSLIPELDPLVYKTLNITDADIKEFRESVDKEKENIFTFMAIMD</sequence>
<gene>
    <name evidence="2" type="ORF">C4541_10145</name>
</gene>
<dbReference type="PANTHER" id="PTHR33525">
    <property type="match status" value="1"/>
</dbReference>
<name>A0A3A4QUH5_9BACT</name>
<evidence type="ECO:0000313" key="3">
    <source>
        <dbReference type="Proteomes" id="UP000266426"/>
    </source>
</evidence>
<evidence type="ECO:0000313" key="2">
    <source>
        <dbReference type="EMBL" id="RJP57444.1"/>
    </source>
</evidence>
<dbReference type="PROSITE" id="PS51833">
    <property type="entry name" value="HDOD"/>
    <property type="match status" value="1"/>
</dbReference>
<dbReference type="Pfam" id="PF08668">
    <property type="entry name" value="HDOD"/>
    <property type="match status" value="1"/>
</dbReference>
<reference evidence="2 3" key="1">
    <citation type="journal article" date="2017" name="ISME J.">
        <title>Energy and carbon metabolisms in a deep terrestrial subsurface fluid microbial community.</title>
        <authorList>
            <person name="Momper L."/>
            <person name="Jungbluth S.P."/>
            <person name="Lee M.D."/>
            <person name="Amend J.P."/>
        </authorList>
    </citation>
    <scope>NUCLEOTIDE SEQUENCE [LARGE SCALE GENOMIC DNA]</scope>
    <source>
        <strain evidence="2">SURF_26</strain>
    </source>
</reference>
<evidence type="ECO:0000259" key="1">
    <source>
        <dbReference type="PROSITE" id="PS51833"/>
    </source>
</evidence>
<dbReference type="PANTHER" id="PTHR33525:SF3">
    <property type="entry name" value="RIBONUCLEASE Y"/>
    <property type="match status" value="1"/>
</dbReference>
<dbReference type="Gene3D" id="1.10.3210.10">
    <property type="entry name" value="Hypothetical protein af1432"/>
    <property type="match status" value="1"/>
</dbReference>
<dbReference type="NCBIfam" id="TIGR00277">
    <property type="entry name" value="HDIG"/>
    <property type="match status" value="1"/>
</dbReference>
<dbReference type="EMBL" id="QZJZ01000081">
    <property type="protein sequence ID" value="RJP57444.1"/>
    <property type="molecule type" value="Genomic_DNA"/>
</dbReference>
<dbReference type="InterPro" id="IPR003607">
    <property type="entry name" value="HD/PDEase_dom"/>
</dbReference>